<reference evidence="1 2" key="1">
    <citation type="submission" date="2024-01" db="EMBL/GenBank/DDBJ databases">
        <title>The complete chloroplast genome sequence of Lithospermum erythrorhizon: insights into the phylogenetic relationship among Boraginaceae species and the maternal lineages of purple gromwells.</title>
        <authorList>
            <person name="Okada T."/>
            <person name="Watanabe K."/>
        </authorList>
    </citation>
    <scope>NUCLEOTIDE SEQUENCE [LARGE SCALE GENOMIC DNA]</scope>
</reference>
<proteinExistence type="predicted"/>
<sequence>MSPPVLAVPIHGKHLILYVAAEWGLCDDLPDEDVMKLEVRPSWKMYFYDMLPYSFTLSQRCSNNVEEYQALILGLEVATELDIP</sequence>
<keyword evidence="2" id="KW-1185">Reference proteome</keyword>
<evidence type="ECO:0000313" key="1">
    <source>
        <dbReference type="EMBL" id="GAA0174422.1"/>
    </source>
</evidence>
<dbReference type="Proteomes" id="UP001454036">
    <property type="component" value="Unassembled WGS sequence"/>
</dbReference>
<protein>
    <submittedName>
        <fullName evidence="1">Uncharacterized protein</fullName>
    </submittedName>
</protein>
<dbReference type="EMBL" id="BAABME010009070">
    <property type="protein sequence ID" value="GAA0174422.1"/>
    <property type="molecule type" value="Genomic_DNA"/>
</dbReference>
<name>A0AAV3RHC4_LITER</name>
<evidence type="ECO:0000313" key="2">
    <source>
        <dbReference type="Proteomes" id="UP001454036"/>
    </source>
</evidence>
<dbReference type="AlphaFoldDB" id="A0AAV3RHC4"/>
<comment type="caution">
    <text evidence="1">The sequence shown here is derived from an EMBL/GenBank/DDBJ whole genome shotgun (WGS) entry which is preliminary data.</text>
</comment>
<organism evidence="1 2">
    <name type="scientific">Lithospermum erythrorhizon</name>
    <name type="common">Purple gromwell</name>
    <name type="synonym">Lithospermum officinale var. erythrorhizon</name>
    <dbReference type="NCBI Taxonomy" id="34254"/>
    <lineage>
        <taxon>Eukaryota</taxon>
        <taxon>Viridiplantae</taxon>
        <taxon>Streptophyta</taxon>
        <taxon>Embryophyta</taxon>
        <taxon>Tracheophyta</taxon>
        <taxon>Spermatophyta</taxon>
        <taxon>Magnoliopsida</taxon>
        <taxon>eudicotyledons</taxon>
        <taxon>Gunneridae</taxon>
        <taxon>Pentapetalae</taxon>
        <taxon>asterids</taxon>
        <taxon>lamiids</taxon>
        <taxon>Boraginales</taxon>
        <taxon>Boraginaceae</taxon>
        <taxon>Boraginoideae</taxon>
        <taxon>Lithospermeae</taxon>
        <taxon>Lithospermum</taxon>
    </lineage>
</organism>
<accession>A0AAV3RHC4</accession>
<gene>
    <name evidence="1" type="ORF">LIER_27815</name>
</gene>